<sequence>EDSNNMYSADVTAAANNSQEKDNAVALGHVLRTWKRRGKALSAVISMDSKRHFPQQTSARRCVMCAPVEKRTQWMCAECSVPLCFNKKRTCFIDYHSEICNIDLDPLLQSRFVGHGY</sequence>
<protein>
    <recommendedName>
        <fullName evidence="2">PiggyBac transposable element-derived protein 4 C-terminal zinc-ribbon domain-containing protein</fullName>
    </recommendedName>
</protein>
<organism evidence="1">
    <name type="scientific">Homalodisca liturata</name>
    <dbReference type="NCBI Taxonomy" id="320908"/>
    <lineage>
        <taxon>Eukaryota</taxon>
        <taxon>Metazoa</taxon>
        <taxon>Ecdysozoa</taxon>
        <taxon>Arthropoda</taxon>
        <taxon>Hexapoda</taxon>
        <taxon>Insecta</taxon>
        <taxon>Pterygota</taxon>
        <taxon>Neoptera</taxon>
        <taxon>Paraneoptera</taxon>
        <taxon>Hemiptera</taxon>
        <taxon>Auchenorrhyncha</taxon>
        <taxon>Membracoidea</taxon>
        <taxon>Cicadellidae</taxon>
        <taxon>Cicadellinae</taxon>
        <taxon>Proconiini</taxon>
        <taxon>Homalodisca</taxon>
    </lineage>
</organism>
<reference evidence="1" key="1">
    <citation type="submission" date="2015-11" db="EMBL/GenBank/DDBJ databases">
        <title>De novo transcriptome assembly of four potential Pierce s Disease insect vectors from Arizona vineyards.</title>
        <authorList>
            <person name="Tassone E.E."/>
        </authorList>
    </citation>
    <scope>NUCLEOTIDE SEQUENCE</scope>
</reference>
<dbReference type="EMBL" id="GECU01006160">
    <property type="protein sequence ID" value="JAT01547.1"/>
    <property type="molecule type" value="Transcribed_RNA"/>
</dbReference>
<accession>A0A1B6JQM3</accession>
<feature type="non-terminal residue" evidence="1">
    <location>
        <position position="117"/>
    </location>
</feature>
<feature type="non-terminal residue" evidence="1">
    <location>
        <position position="1"/>
    </location>
</feature>
<dbReference type="AlphaFoldDB" id="A0A1B6JQM3"/>
<name>A0A1B6JQM3_9HEMI</name>
<evidence type="ECO:0008006" key="2">
    <source>
        <dbReference type="Google" id="ProtNLM"/>
    </source>
</evidence>
<gene>
    <name evidence="1" type="ORF">g.58223</name>
</gene>
<proteinExistence type="predicted"/>
<evidence type="ECO:0000313" key="1">
    <source>
        <dbReference type="EMBL" id="JAT01547.1"/>
    </source>
</evidence>